<gene>
    <name evidence="3" type="ORF">SAMN06265222_10155</name>
</gene>
<keyword evidence="4" id="KW-1185">Reference proteome</keyword>
<organism evidence="3 4">
    <name type="scientific">Neorhodopirellula lusitana</name>
    <dbReference type="NCBI Taxonomy" id="445327"/>
    <lineage>
        <taxon>Bacteria</taxon>
        <taxon>Pseudomonadati</taxon>
        <taxon>Planctomycetota</taxon>
        <taxon>Planctomycetia</taxon>
        <taxon>Pirellulales</taxon>
        <taxon>Pirellulaceae</taxon>
        <taxon>Neorhodopirellula</taxon>
    </lineage>
</organism>
<feature type="compositionally biased region" description="Polar residues" evidence="1">
    <location>
        <begin position="110"/>
        <end position="141"/>
    </location>
</feature>
<accession>A0ABY1PN48</accession>
<sequence>MSGPSIQELLGLPADVTQPNAYQLFGLQIGESDLATIEAAITRRIAALKQAKPQAAPDKWKRAALAVQTAQRTLSDPDKKAELDASFGIMNEPVPTAAPAELDPLAMLLPTSNPAQPIQSNQPRQLNQLGQPNEAPTSGSSVEEDRPAAWQSAEAPPEQVLSDAGLDRSLGNAVAAGAPAAIQVSPRRPVRRKKNWAGFVLSLMALLLLAGVVGGLGYFVLLDKNSVQIVKTQDGFHIKTGNRAGSGEPQAGQTQEIGPDSSSSNSKTGDAIYKTPRSPVSGQGLSMEEMGAPLGPSSSSGPIGAGSMDLGSVSSGPMASDSMSPDSMGPDSASSPPADPGAAMSGMGPPSVEAASSNESPAASQSPVASQVTAASEGPAVSGEMQAGAMTSSKPPTDAEIAAGQLAIGVARDAVRTAKWDQMVSLAEQAESKAVTDKQELDAMTLYQYADLATFYRGAITRALAGLKVNSEIKITSTRNVLVNEVDANHLKVMLGKNNYKEYTLDELPFVIAHELASYQLKTDTPAEQSQATAAKAAFQAIAAQATPGHRQQSIEMFRGLASLDGADPQRLANFLESLDR</sequence>
<feature type="transmembrane region" description="Helical" evidence="2">
    <location>
        <begin position="196"/>
        <end position="221"/>
    </location>
</feature>
<feature type="compositionally biased region" description="Low complexity" evidence="1">
    <location>
        <begin position="291"/>
        <end position="307"/>
    </location>
</feature>
<protein>
    <submittedName>
        <fullName evidence="3">Uncharacterized protein</fullName>
    </submittedName>
</protein>
<feature type="region of interest" description="Disordered" evidence="1">
    <location>
        <begin position="108"/>
        <end position="160"/>
    </location>
</feature>
<keyword evidence="2" id="KW-0812">Transmembrane</keyword>
<dbReference type="RefSeq" id="WP_283430326.1">
    <property type="nucleotide sequence ID" value="NZ_FXUG01000001.1"/>
</dbReference>
<dbReference type="EMBL" id="FXUG01000001">
    <property type="protein sequence ID" value="SMP37953.1"/>
    <property type="molecule type" value="Genomic_DNA"/>
</dbReference>
<keyword evidence="2" id="KW-1133">Transmembrane helix</keyword>
<evidence type="ECO:0000256" key="2">
    <source>
        <dbReference type="SAM" id="Phobius"/>
    </source>
</evidence>
<evidence type="ECO:0000256" key="1">
    <source>
        <dbReference type="SAM" id="MobiDB-lite"/>
    </source>
</evidence>
<proteinExistence type="predicted"/>
<feature type="region of interest" description="Disordered" evidence="1">
    <location>
        <begin position="240"/>
        <end position="396"/>
    </location>
</feature>
<feature type="compositionally biased region" description="Polar residues" evidence="1">
    <location>
        <begin position="251"/>
        <end position="268"/>
    </location>
</feature>
<evidence type="ECO:0000313" key="4">
    <source>
        <dbReference type="Proteomes" id="UP001158067"/>
    </source>
</evidence>
<reference evidence="3 4" key="1">
    <citation type="submission" date="2017-05" db="EMBL/GenBank/DDBJ databases">
        <authorList>
            <person name="Varghese N."/>
            <person name="Submissions S."/>
        </authorList>
    </citation>
    <scope>NUCLEOTIDE SEQUENCE [LARGE SCALE GENOMIC DNA]</scope>
    <source>
        <strain evidence="3 4">DSM 25457</strain>
    </source>
</reference>
<name>A0ABY1PN48_9BACT</name>
<feature type="compositionally biased region" description="Low complexity" evidence="1">
    <location>
        <begin position="314"/>
        <end position="376"/>
    </location>
</feature>
<keyword evidence="2" id="KW-0472">Membrane</keyword>
<evidence type="ECO:0000313" key="3">
    <source>
        <dbReference type="EMBL" id="SMP37953.1"/>
    </source>
</evidence>
<dbReference type="Proteomes" id="UP001158067">
    <property type="component" value="Unassembled WGS sequence"/>
</dbReference>
<comment type="caution">
    <text evidence="3">The sequence shown here is derived from an EMBL/GenBank/DDBJ whole genome shotgun (WGS) entry which is preliminary data.</text>
</comment>